<accession>A0A067M9M5</accession>
<sequence>MEPSDRNQAWESHGVSRNQRPPGSSTPRRHRSSNQGSNVYERSRRIPGQFGDTSMGHGAEGAQDDLPDYTPHDSRGFEDSNIYRDRPPRTNISTPIERTTRPPSAEARASSYQRQSEISTIDPPGNQREGDRVTQSRGSPSYTRPASPRNRQRHPGQLRPQRHEQPETPGLLGRFRDVIFGEVYQTQAVQRRQIEALEENLGSLQVERTELASQFQEAEQEVASLRNHLQIIDSREVREVVQVFRDIKLQIKNVCITLAAHLTDMLSQSSQNSSDYDMPSIQQILTNGASLHQLLASDDYSLEDFLEYALRFSISSKLLVDIFDRFHPKLRGQEDASMLDIYEKIRLKEPQVASARWRSTTFAALSDDNASRGPETSYSGSFVNEFETNVLAPLLTSLCGSWKPEMLPDSSRAEILDIARKAYQWNSDVKLDFFQLDLHPVLFHDTMEFDSSTMVLDDEKYQKMSPRKGPIIASVGLGLRSAMSLGAGKPVDVHWKEKVEVLLDQTIPL</sequence>
<feature type="compositionally biased region" description="Basic and acidic residues" evidence="2">
    <location>
        <begin position="70"/>
        <end position="88"/>
    </location>
</feature>
<gene>
    <name evidence="3" type="ORF">BOTBODRAFT_34436</name>
</gene>
<dbReference type="InParanoid" id="A0A067M9M5"/>
<dbReference type="HOGENOM" id="CLU_535258_0_0_1"/>
<feature type="compositionally biased region" description="Polar residues" evidence="2">
    <location>
        <begin position="135"/>
        <end position="144"/>
    </location>
</feature>
<keyword evidence="1" id="KW-0175">Coiled coil</keyword>
<dbReference type="EMBL" id="KL198050">
    <property type="protein sequence ID" value="KDQ12468.1"/>
    <property type="molecule type" value="Genomic_DNA"/>
</dbReference>
<feature type="compositionally biased region" description="Polar residues" evidence="2">
    <location>
        <begin position="110"/>
        <end position="119"/>
    </location>
</feature>
<feature type="compositionally biased region" description="Polar residues" evidence="2">
    <location>
        <begin position="1"/>
        <end position="26"/>
    </location>
</feature>
<dbReference type="OrthoDB" id="3222645at2759"/>
<reference evidence="4" key="1">
    <citation type="journal article" date="2014" name="Proc. Natl. Acad. Sci. U.S.A.">
        <title>Extensive sampling of basidiomycete genomes demonstrates inadequacy of the white-rot/brown-rot paradigm for wood decay fungi.</title>
        <authorList>
            <person name="Riley R."/>
            <person name="Salamov A.A."/>
            <person name="Brown D.W."/>
            <person name="Nagy L.G."/>
            <person name="Floudas D."/>
            <person name="Held B.W."/>
            <person name="Levasseur A."/>
            <person name="Lombard V."/>
            <person name="Morin E."/>
            <person name="Otillar R."/>
            <person name="Lindquist E.A."/>
            <person name="Sun H."/>
            <person name="LaButti K.M."/>
            <person name="Schmutz J."/>
            <person name="Jabbour D."/>
            <person name="Luo H."/>
            <person name="Baker S.E."/>
            <person name="Pisabarro A.G."/>
            <person name="Walton J.D."/>
            <person name="Blanchette R.A."/>
            <person name="Henrissat B."/>
            <person name="Martin F."/>
            <person name="Cullen D."/>
            <person name="Hibbett D.S."/>
            <person name="Grigoriev I.V."/>
        </authorList>
    </citation>
    <scope>NUCLEOTIDE SEQUENCE [LARGE SCALE GENOMIC DNA]</scope>
    <source>
        <strain evidence="4">FD-172 SS1</strain>
    </source>
</reference>
<evidence type="ECO:0000313" key="3">
    <source>
        <dbReference type="EMBL" id="KDQ12468.1"/>
    </source>
</evidence>
<feature type="region of interest" description="Disordered" evidence="2">
    <location>
        <begin position="1"/>
        <end position="172"/>
    </location>
</feature>
<organism evidence="3 4">
    <name type="scientific">Botryobasidium botryosum (strain FD-172 SS1)</name>
    <dbReference type="NCBI Taxonomy" id="930990"/>
    <lineage>
        <taxon>Eukaryota</taxon>
        <taxon>Fungi</taxon>
        <taxon>Dikarya</taxon>
        <taxon>Basidiomycota</taxon>
        <taxon>Agaricomycotina</taxon>
        <taxon>Agaricomycetes</taxon>
        <taxon>Cantharellales</taxon>
        <taxon>Botryobasidiaceae</taxon>
        <taxon>Botryobasidium</taxon>
    </lineage>
</organism>
<proteinExistence type="predicted"/>
<evidence type="ECO:0000256" key="2">
    <source>
        <dbReference type="SAM" id="MobiDB-lite"/>
    </source>
</evidence>
<evidence type="ECO:0000313" key="4">
    <source>
        <dbReference type="Proteomes" id="UP000027195"/>
    </source>
</evidence>
<protein>
    <submittedName>
        <fullName evidence="3">Uncharacterized protein</fullName>
    </submittedName>
</protein>
<feature type="coiled-coil region" evidence="1">
    <location>
        <begin position="187"/>
        <end position="235"/>
    </location>
</feature>
<evidence type="ECO:0000256" key="1">
    <source>
        <dbReference type="SAM" id="Coils"/>
    </source>
</evidence>
<name>A0A067M9M5_BOTB1</name>
<dbReference type="AlphaFoldDB" id="A0A067M9M5"/>
<dbReference type="Proteomes" id="UP000027195">
    <property type="component" value="Unassembled WGS sequence"/>
</dbReference>
<keyword evidence="4" id="KW-1185">Reference proteome</keyword>
<dbReference type="STRING" id="930990.A0A067M9M5"/>